<dbReference type="EMBL" id="BMAU01021335">
    <property type="protein sequence ID" value="GFY15963.1"/>
    <property type="molecule type" value="Genomic_DNA"/>
</dbReference>
<sequence>MRAKAYCAHLSNRDNWALSRCKLQNFECTPTSVHALCHTGSECPFGVCSSMLVELAVSTLGWSVLAADDTGVVVQ</sequence>
<evidence type="ECO:0000313" key="1">
    <source>
        <dbReference type="EMBL" id="GFY15963.1"/>
    </source>
</evidence>
<keyword evidence="2" id="KW-1185">Reference proteome</keyword>
<organism evidence="1 2">
    <name type="scientific">Trichonephila clavipes</name>
    <name type="common">Golden silk orbweaver</name>
    <name type="synonym">Nephila clavipes</name>
    <dbReference type="NCBI Taxonomy" id="2585209"/>
    <lineage>
        <taxon>Eukaryota</taxon>
        <taxon>Metazoa</taxon>
        <taxon>Ecdysozoa</taxon>
        <taxon>Arthropoda</taxon>
        <taxon>Chelicerata</taxon>
        <taxon>Arachnida</taxon>
        <taxon>Araneae</taxon>
        <taxon>Araneomorphae</taxon>
        <taxon>Entelegynae</taxon>
        <taxon>Araneoidea</taxon>
        <taxon>Nephilidae</taxon>
        <taxon>Trichonephila</taxon>
    </lineage>
</organism>
<reference evidence="1" key="1">
    <citation type="submission" date="2020-08" db="EMBL/GenBank/DDBJ databases">
        <title>Multicomponent nature underlies the extraordinary mechanical properties of spider dragline silk.</title>
        <authorList>
            <person name="Kono N."/>
            <person name="Nakamura H."/>
            <person name="Mori M."/>
            <person name="Yoshida Y."/>
            <person name="Ohtoshi R."/>
            <person name="Malay A.D."/>
            <person name="Moran D.A.P."/>
            <person name="Tomita M."/>
            <person name="Numata K."/>
            <person name="Arakawa K."/>
        </authorList>
    </citation>
    <scope>NUCLEOTIDE SEQUENCE</scope>
</reference>
<dbReference type="Proteomes" id="UP000887159">
    <property type="component" value="Unassembled WGS sequence"/>
</dbReference>
<comment type="caution">
    <text evidence="1">The sequence shown here is derived from an EMBL/GenBank/DDBJ whole genome shotgun (WGS) entry which is preliminary data.</text>
</comment>
<name>A0A8X6T044_TRICX</name>
<gene>
    <name evidence="1" type="ORF">TNCV_1286081</name>
</gene>
<dbReference type="AlphaFoldDB" id="A0A8X6T044"/>
<protein>
    <submittedName>
        <fullName evidence="1">Uncharacterized protein</fullName>
    </submittedName>
</protein>
<proteinExistence type="predicted"/>
<evidence type="ECO:0000313" key="2">
    <source>
        <dbReference type="Proteomes" id="UP000887159"/>
    </source>
</evidence>
<accession>A0A8X6T044</accession>